<evidence type="ECO:0000313" key="2">
    <source>
        <dbReference type="Proteomes" id="UP001177021"/>
    </source>
</evidence>
<gene>
    <name evidence="1" type="ORF">MILVUS5_LOCUS6522</name>
</gene>
<dbReference type="EMBL" id="CASHSV030000002">
    <property type="protein sequence ID" value="CAJ2635932.1"/>
    <property type="molecule type" value="Genomic_DNA"/>
</dbReference>
<keyword evidence="2" id="KW-1185">Reference proteome</keyword>
<reference evidence="1" key="1">
    <citation type="submission" date="2023-10" db="EMBL/GenBank/DDBJ databases">
        <authorList>
            <person name="Rodriguez Cubillos JULIANA M."/>
            <person name="De Vega J."/>
        </authorList>
    </citation>
    <scope>NUCLEOTIDE SEQUENCE</scope>
</reference>
<accession>A0ACB0IUP3</accession>
<comment type="caution">
    <text evidence="1">The sequence shown here is derived from an EMBL/GenBank/DDBJ whole genome shotgun (WGS) entry which is preliminary data.</text>
</comment>
<evidence type="ECO:0000313" key="1">
    <source>
        <dbReference type="EMBL" id="CAJ2635932.1"/>
    </source>
</evidence>
<name>A0ACB0IUP3_TRIPR</name>
<dbReference type="Proteomes" id="UP001177021">
    <property type="component" value="Unassembled WGS sequence"/>
</dbReference>
<protein>
    <submittedName>
        <fullName evidence="1">Uncharacterized protein</fullName>
    </submittedName>
</protein>
<sequence>MNKFVNFVCVMIILISLTFVVRNINAAFPVYCIDDEDCYDLCDYPLIEICTNYQCICLNGSISGSLN</sequence>
<organism evidence="1 2">
    <name type="scientific">Trifolium pratense</name>
    <name type="common">Red clover</name>
    <dbReference type="NCBI Taxonomy" id="57577"/>
    <lineage>
        <taxon>Eukaryota</taxon>
        <taxon>Viridiplantae</taxon>
        <taxon>Streptophyta</taxon>
        <taxon>Embryophyta</taxon>
        <taxon>Tracheophyta</taxon>
        <taxon>Spermatophyta</taxon>
        <taxon>Magnoliopsida</taxon>
        <taxon>eudicotyledons</taxon>
        <taxon>Gunneridae</taxon>
        <taxon>Pentapetalae</taxon>
        <taxon>rosids</taxon>
        <taxon>fabids</taxon>
        <taxon>Fabales</taxon>
        <taxon>Fabaceae</taxon>
        <taxon>Papilionoideae</taxon>
        <taxon>50 kb inversion clade</taxon>
        <taxon>NPAAA clade</taxon>
        <taxon>Hologalegina</taxon>
        <taxon>IRL clade</taxon>
        <taxon>Trifolieae</taxon>
        <taxon>Trifolium</taxon>
    </lineage>
</organism>
<proteinExistence type="predicted"/>